<dbReference type="GO" id="GO:0032869">
    <property type="term" value="P:cellular response to insulin stimulus"/>
    <property type="evidence" value="ECO:0007669"/>
    <property type="project" value="TreeGrafter"/>
</dbReference>
<feature type="domain" description="Phosphoenolpyruvate carboxykinase C-terminal P-loop" evidence="2">
    <location>
        <begin position="29"/>
        <end position="171"/>
    </location>
</feature>
<dbReference type="GO" id="GO:0030145">
    <property type="term" value="F:manganese ion binding"/>
    <property type="evidence" value="ECO:0007669"/>
    <property type="project" value="TreeGrafter"/>
</dbReference>
<dbReference type="GO" id="GO:0019543">
    <property type="term" value="P:propionate catabolic process"/>
    <property type="evidence" value="ECO:0007669"/>
    <property type="project" value="TreeGrafter"/>
</dbReference>
<dbReference type="GO" id="GO:0005829">
    <property type="term" value="C:cytosol"/>
    <property type="evidence" value="ECO:0007669"/>
    <property type="project" value="TreeGrafter"/>
</dbReference>
<dbReference type="OrthoDB" id="5841594at2759"/>
<dbReference type="Proteomes" id="UP001152622">
    <property type="component" value="Chromosome 5"/>
</dbReference>
<evidence type="ECO:0000313" key="3">
    <source>
        <dbReference type="EMBL" id="KAJ8358869.1"/>
    </source>
</evidence>
<dbReference type="GO" id="GO:0006107">
    <property type="term" value="P:oxaloacetate metabolic process"/>
    <property type="evidence" value="ECO:0007669"/>
    <property type="project" value="TreeGrafter"/>
</dbReference>
<dbReference type="EMBL" id="JAINUF010000005">
    <property type="protein sequence ID" value="KAJ8358869.1"/>
    <property type="molecule type" value="Genomic_DNA"/>
</dbReference>
<dbReference type="GO" id="GO:0046327">
    <property type="term" value="P:glycerol biosynthetic process from pyruvate"/>
    <property type="evidence" value="ECO:0007669"/>
    <property type="project" value="TreeGrafter"/>
</dbReference>
<name>A0A9Q1FHI4_SYNKA</name>
<dbReference type="PANTHER" id="PTHR11561">
    <property type="entry name" value="PHOSPHOENOLPYRUVATE CARBOXYKINASE"/>
    <property type="match status" value="1"/>
</dbReference>
<dbReference type="GO" id="GO:0071333">
    <property type="term" value="P:cellular response to glucose stimulus"/>
    <property type="evidence" value="ECO:0007669"/>
    <property type="project" value="TreeGrafter"/>
</dbReference>
<dbReference type="InterPro" id="IPR035077">
    <property type="entry name" value="PEP_carboxykinase_GTP_C"/>
</dbReference>
<organism evidence="3 4">
    <name type="scientific">Synaphobranchus kaupii</name>
    <name type="common">Kaup's arrowtooth eel</name>
    <dbReference type="NCBI Taxonomy" id="118154"/>
    <lineage>
        <taxon>Eukaryota</taxon>
        <taxon>Metazoa</taxon>
        <taxon>Chordata</taxon>
        <taxon>Craniata</taxon>
        <taxon>Vertebrata</taxon>
        <taxon>Euteleostomi</taxon>
        <taxon>Actinopterygii</taxon>
        <taxon>Neopterygii</taxon>
        <taxon>Teleostei</taxon>
        <taxon>Anguilliformes</taxon>
        <taxon>Synaphobranchidae</taxon>
        <taxon>Synaphobranchus</taxon>
    </lineage>
</organism>
<dbReference type="GO" id="GO:0042594">
    <property type="term" value="P:response to starvation"/>
    <property type="evidence" value="ECO:0007669"/>
    <property type="project" value="TreeGrafter"/>
</dbReference>
<dbReference type="InterPro" id="IPR013035">
    <property type="entry name" value="PEP_carboxykinase_C"/>
</dbReference>
<dbReference type="PANTHER" id="PTHR11561:SF18">
    <property type="entry name" value="PHOSPHOENOLPYRUVATE CARBOXYKINASE, CYTOSOLIC [GTP]"/>
    <property type="match status" value="1"/>
</dbReference>
<sequence length="263" mass="30289">MTAAAPPRHVNHITDVASPLSAVPRSRAENRSQGKVIMHDPFAMRPFFGYNFGHYLSHWLSMEQRPGARLPKIFHVNWVPQEPFRRFLWPGFGENIRVLEWVFRRLDGRAEARPSAVGLLPAPGALNLSGLEQQVDQEELFSLRKGFWEQEAQEIRAYFQTQVNDDLPPTWSGSWICWSREVTARHEYCKFPEVRKPRPTKVERQASPEQGEVFLGRGGGDDQGGLPEDFSRIKAMERTQHPHGVSMQLYLNYMSSLMLDMFL</sequence>
<dbReference type="Pfam" id="PF00821">
    <property type="entry name" value="PEPCK_GTP"/>
    <property type="match status" value="1"/>
</dbReference>
<gene>
    <name evidence="3" type="ORF">SKAU_G00153940</name>
</gene>
<proteinExistence type="predicted"/>
<dbReference type="FunFam" id="3.90.228.20:FF:000005">
    <property type="entry name" value="Phosphoenolpyruvate carboxykinase [GTP], mitochondrial"/>
    <property type="match status" value="1"/>
</dbReference>
<dbReference type="GO" id="GO:0005525">
    <property type="term" value="F:GTP binding"/>
    <property type="evidence" value="ECO:0007669"/>
    <property type="project" value="InterPro"/>
</dbReference>
<dbReference type="SUPFAM" id="SSF53795">
    <property type="entry name" value="PEP carboxykinase-like"/>
    <property type="match status" value="1"/>
</dbReference>
<reference evidence="3" key="1">
    <citation type="journal article" date="2023" name="Science">
        <title>Genome structures resolve the early diversification of teleost fishes.</title>
        <authorList>
            <person name="Parey E."/>
            <person name="Louis A."/>
            <person name="Montfort J."/>
            <person name="Bouchez O."/>
            <person name="Roques C."/>
            <person name="Iampietro C."/>
            <person name="Lluch J."/>
            <person name="Castinel A."/>
            <person name="Donnadieu C."/>
            <person name="Desvignes T."/>
            <person name="Floi Bucao C."/>
            <person name="Jouanno E."/>
            <person name="Wen M."/>
            <person name="Mejri S."/>
            <person name="Dirks R."/>
            <person name="Jansen H."/>
            <person name="Henkel C."/>
            <person name="Chen W.J."/>
            <person name="Zahm M."/>
            <person name="Cabau C."/>
            <person name="Klopp C."/>
            <person name="Thompson A.W."/>
            <person name="Robinson-Rechavi M."/>
            <person name="Braasch I."/>
            <person name="Lecointre G."/>
            <person name="Bobe J."/>
            <person name="Postlethwait J.H."/>
            <person name="Berthelot C."/>
            <person name="Roest Crollius H."/>
            <person name="Guiguen Y."/>
        </authorList>
    </citation>
    <scope>NUCLEOTIDE SEQUENCE</scope>
    <source>
        <strain evidence="3">WJC10195</strain>
    </source>
</reference>
<keyword evidence="1" id="KW-0312">Gluconeogenesis</keyword>
<protein>
    <recommendedName>
        <fullName evidence="2">Phosphoenolpyruvate carboxykinase C-terminal P-loop domain-containing protein</fullName>
    </recommendedName>
</protein>
<dbReference type="Gene3D" id="3.90.228.20">
    <property type="match status" value="1"/>
</dbReference>
<comment type="caution">
    <text evidence="3">The sequence shown here is derived from an EMBL/GenBank/DDBJ whole genome shotgun (WGS) entry which is preliminary data.</text>
</comment>
<dbReference type="AlphaFoldDB" id="A0A9Q1FHI4"/>
<dbReference type="InterPro" id="IPR008209">
    <property type="entry name" value="PEP_carboxykinase_GTP"/>
</dbReference>
<dbReference type="GO" id="GO:0070365">
    <property type="term" value="P:hepatocyte differentiation"/>
    <property type="evidence" value="ECO:0007669"/>
    <property type="project" value="TreeGrafter"/>
</dbReference>
<keyword evidence="4" id="KW-1185">Reference proteome</keyword>
<accession>A0A9Q1FHI4</accession>
<dbReference type="GO" id="GO:0071549">
    <property type="term" value="P:cellular response to dexamethasone stimulus"/>
    <property type="evidence" value="ECO:0007669"/>
    <property type="project" value="TreeGrafter"/>
</dbReference>
<evidence type="ECO:0000259" key="2">
    <source>
        <dbReference type="Pfam" id="PF00821"/>
    </source>
</evidence>
<evidence type="ECO:0000256" key="1">
    <source>
        <dbReference type="ARBA" id="ARBA00022432"/>
    </source>
</evidence>
<dbReference type="GO" id="GO:0006094">
    <property type="term" value="P:gluconeogenesis"/>
    <property type="evidence" value="ECO:0007669"/>
    <property type="project" value="UniProtKB-KW"/>
</dbReference>
<dbReference type="GO" id="GO:0004613">
    <property type="term" value="F:phosphoenolpyruvate carboxykinase (GTP) activity"/>
    <property type="evidence" value="ECO:0007669"/>
    <property type="project" value="TreeGrafter"/>
</dbReference>
<evidence type="ECO:0000313" key="4">
    <source>
        <dbReference type="Proteomes" id="UP001152622"/>
    </source>
</evidence>